<dbReference type="InterPro" id="IPR051198">
    <property type="entry name" value="BchE-like"/>
</dbReference>
<evidence type="ECO:0000256" key="2">
    <source>
        <dbReference type="ARBA" id="ARBA00022691"/>
    </source>
</evidence>
<keyword evidence="3" id="KW-0479">Metal-binding</keyword>
<dbReference type="Pfam" id="PF04055">
    <property type="entry name" value="Radical_SAM"/>
    <property type="match status" value="1"/>
</dbReference>
<dbReference type="InterPro" id="IPR034466">
    <property type="entry name" value="Methyltransferase_Class_B"/>
</dbReference>
<dbReference type="Pfam" id="PF02310">
    <property type="entry name" value="B12-binding"/>
    <property type="match status" value="1"/>
</dbReference>
<dbReference type="CDD" id="cd02068">
    <property type="entry name" value="radical_SAM_B12_BD"/>
    <property type="match status" value="1"/>
</dbReference>
<dbReference type="SFLD" id="SFLDG01123">
    <property type="entry name" value="methyltransferase_(Class_B)"/>
    <property type="match status" value="1"/>
</dbReference>
<protein>
    <submittedName>
        <fullName evidence="8">Radical SAM superfamily enzyme YgiQ, UPF0313 family</fullName>
    </submittedName>
</protein>
<dbReference type="InterPro" id="IPR006638">
    <property type="entry name" value="Elp3/MiaA/NifB-like_rSAM"/>
</dbReference>
<evidence type="ECO:0000256" key="5">
    <source>
        <dbReference type="ARBA" id="ARBA00023014"/>
    </source>
</evidence>
<dbReference type="InterPro" id="IPR007197">
    <property type="entry name" value="rSAM"/>
</dbReference>
<keyword evidence="4" id="KW-0408">Iron</keyword>
<dbReference type="Gene3D" id="3.80.30.20">
    <property type="entry name" value="tm_1862 like domain"/>
    <property type="match status" value="1"/>
</dbReference>
<accession>A0A1I0CBW2</accession>
<dbReference type="SUPFAM" id="SSF52242">
    <property type="entry name" value="Cobalamin (vitamin B12)-binding domain"/>
    <property type="match status" value="1"/>
</dbReference>
<dbReference type="GO" id="GO:0046872">
    <property type="term" value="F:metal ion binding"/>
    <property type="evidence" value="ECO:0007669"/>
    <property type="project" value="UniProtKB-KW"/>
</dbReference>
<dbReference type="GO" id="GO:0031419">
    <property type="term" value="F:cobalamin binding"/>
    <property type="evidence" value="ECO:0007669"/>
    <property type="project" value="InterPro"/>
</dbReference>
<dbReference type="InterPro" id="IPR006158">
    <property type="entry name" value="Cobalamin-bd"/>
</dbReference>
<dbReference type="InterPro" id="IPR036724">
    <property type="entry name" value="Cobalamin-bd_sf"/>
</dbReference>
<dbReference type="GO" id="GO:0051539">
    <property type="term" value="F:4 iron, 4 sulfur cluster binding"/>
    <property type="evidence" value="ECO:0007669"/>
    <property type="project" value="UniProtKB-KW"/>
</dbReference>
<keyword evidence="2" id="KW-0949">S-adenosyl-L-methionine</keyword>
<dbReference type="SUPFAM" id="SSF102114">
    <property type="entry name" value="Radical SAM enzymes"/>
    <property type="match status" value="1"/>
</dbReference>
<dbReference type="AlphaFoldDB" id="A0A1I0CBW2"/>
<feature type="domain" description="Radical SAM core" evidence="7">
    <location>
        <begin position="163"/>
        <end position="401"/>
    </location>
</feature>
<dbReference type="GO" id="GO:0003824">
    <property type="term" value="F:catalytic activity"/>
    <property type="evidence" value="ECO:0007669"/>
    <property type="project" value="InterPro"/>
</dbReference>
<feature type="domain" description="B12-binding" evidence="6">
    <location>
        <begin position="1"/>
        <end position="118"/>
    </location>
</feature>
<gene>
    <name evidence="8" type="ORF">SAMN03080614_10673</name>
</gene>
<dbReference type="RefSeq" id="WP_091351445.1">
    <property type="nucleotide sequence ID" value="NZ_FOIF01000067.1"/>
</dbReference>
<evidence type="ECO:0000256" key="1">
    <source>
        <dbReference type="ARBA" id="ARBA00001966"/>
    </source>
</evidence>
<dbReference type="EMBL" id="FOIF01000067">
    <property type="protein sequence ID" value="SET17043.1"/>
    <property type="molecule type" value="Genomic_DNA"/>
</dbReference>
<dbReference type="SFLD" id="SFLDS00029">
    <property type="entry name" value="Radical_SAM"/>
    <property type="match status" value="1"/>
</dbReference>
<comment type="cofactor">
    <cofactor evidence="1">
        <name>[4Fe-4S] cluster</name>
        <dbReference type="ChEBI" id="CHEBI:49883"/>
    </cofactor>
</comment>
<dbReference type="InterPro" id="IPR023404">
    <property type="entry name" value="rSAM_horseshoe"/>
</dbReference>
<organism evidence="8 9">
    <name type="scientific">Anaerobranca gottschalkii DSM 13577</name>
    <dbReference type="NCBI Taxonomy" id="1120990"/>
    <lineage>
        <taxon>Bacteria</taxon>
        <taxon>Bacillati</taxon>
        <taxon>Bacillota</taxon>
        <taxon>Clostridia</taxon>
        <taxon>Eubacteriales</taxon>
        <taxon>Proteinivoracaceae</taxon>
        <taxon>Anaerobranca</taxon>
    </lineage>
</organism>
<dbReference type="Gene3D" id="3.40.50.280">
    <property type="entry name" value="Cobalamin-binding domain"/>
    <property type="match status" value="1"/>
</dbReference>
<evidence type="ECO:0000259" key="6">
    <source>
        <dbReference type="PROSITE" id="PS51332"/>
    </source>
</evidence>
<dbReference type="PROSITE" id="PS51918">
    <property type="entry name" value="RADICAL_SAM"/>
    <property type="match status" value="1"/>
</dbReference>
<keyword evidence="5" id="KW-0411">Iron-sulfur</keyword>
<dbReference type="STRING" id="1120990.SAMN03080614_10673"/>
<evidence type="ECO:0000313" key="8">
    <source>
        <dbReference type="EMBL" id="SET17043.1"/>
    </source>
</evidence>
<dbReference type="PROSITE" id="PS51332">
    <property type="entry name" value="B12_BINDING"/>
    <property type="match status" value="1"/>
</dbReference>
<dbReference type="PANTHER" id="PTHR43409">
    <property type="entry name" value="ANAEROBIC MAGNESIUM-PROTOPORPHYRIN IX MONOMETHYL ESTER CYCLASE-RELATED"/>
    <property type="match status" value="1"/>
</dbReference>
<dbReference type="OrthoDB" id="2990459at2"/>
<dbReference type="SFLD" id="SFLDG01082">
    <property type="entry name" value="B12-binding_domain_containing"/>
    <property type="match status" value="1"/>
</dbReference>
<sequence>MGLLYIATAVDNIAEVHLFDAIIDSMDEEEIAKGIMQIQPDLIGFSLKFAANIESTVKTVQIIKGYDYKGIIVMGGNTATFLYEHLLRNGFADVVVLHEGEQTFYELVKAIKEAGRSGYQARLYGVSGIAFRDGQGRIVRTKDRGFIDNIDSIPFPQRKYYDHFYRKSSSIYMFSSRGCCYSCFYCSTTRMWGNRWRGRSPENLVDEIKEVLNQYPNIHNFNFVDDNFLVSRTRVEKFIELIKKERLTDKTYNFSARPELLDADILSRLKSIGCSKIFLGIESGSPKILKYLNRRYSPAEIINKVDYAEKIGIEIVASFMIGLPFEESQDIDMTFTLIKEIPATNIQCHIFTPLPGTPCYDNHEAFGLDIKEHNPLEINLDSETFSTANLSKEQLRLLHRKALSLIRHKQFTRQLKPHDSYLRG</sequence>
<proteinExistence type="predicted"/>
<dbReference type="CDD" id="cd01335">
    <property type="entry name" value="Radical_SAM"/>
    <property type="match status" value="1"/>
</dbReference>
<evidence type="ECO:0000256" key="4">
    <source>
        <dbReference type="ARBA" id="ARBA00023004"/>
    </source>
</evidence>
<name>A0A1I0CBW2_9FIRM</name>
<dbReference type="InterPro" id="IPR058240">
    <property type="entry name" value="rSAM_sf"/>
</dbReference>
<keyword evidence="9" id="KW-1185">Reference proteome</keyword>
<dbReference type="Proteomes" id="UP000243819">
    <property type="component" value="Unassembled WGS sequence"/>
</dbReference>
<evidence type="ECO:0000256" key="3">
    <source>
        <dbReference type="ARBA" id="ARBA00022723"/>
    </source>
</evidence>
<evidence type="ECO:0000313" key="9">
    <source>
        <dbReference type="Proteomes" id="UP000243819"/>
    </source>
</evidence>
<reference evidence="9" key="1">
    <citation type="submission" date="2016-10" db="EMBL/GenBank/DDBJ databases">
        <authorList>
            <person name="Varghese N."/>
            <person name="Submissions S."/>
        </authorList>
    </citation>
    <scope>NUCLEOTIDE SEQUENCE [LARGE SCALE GENOMIC DNA]</scope>
    <source>
        <strain evidence="9">DSM 13577</strain>
    </source>
</reference>
<evidence type="ECO:0000259" key="7">
    <source>
        <dbReference type="PROSITE" id="PS51918"/>
    </source>
</evidence>
<dbReference type="SMART" id="SM00729">
    <property type="entry name" value="Elp3"/>
    <property type="match status" value="1"/>
</dbReference>